<protein>
    <submittedName>
        <fullName evidence="1">Uncharacterized protein</fullName>
    </submittedName>
</protein>
<organism evidence="1 2">
    <name type="scientific">Phototrophicus methaneseepsis</name>
    <dbReference type="NCBI Taxonomy" id="2710758"/>
    <lineage>
        <taxon>Bacteria</taxon>
        <taxon>Bacillati</taxon>
        <taxon>Chloroflexota</taxon>
        <taxon>Candidatus Thermofontia</taxon>
        <taxon>Phototrophicales</taxon>
        <taxon>Phototrophicaceae</taxon>
        <taxon>Phototrophicus</taxon>
    </lineage>
</organism>
<dbReference type="AlphaFoldDB" id="A0A7S8ECP0"/>
<keyword evidence="2" id="KW-1185">Reference proteome</keyword>
<name>A0A7S8ECP0_9CHLR</name>
<dbReference type="KEGG" id="pmet:G4Y79_09265"/>
<reference evidence="1 2" key="1">
    <citation type="submission" date="2020-02" db="EMBL/GenBank/DDBJ databases">
        <authorList>
            <person name="Zheng R.K."/>
            <person name="Sun C.M."/>
        </authorList>
    </citation>
    <scope>NUCLEOTIDE SEQUENCE [LARGE SCALE GENOMIC DNA]</scope>
    <source>
        <strain evidence="2">rifampicinis</strain>
    </source>
</reference>
<dbReference type="RefSeq" id="WP_195172608.1">
    <property type="nucleotide sequence ID" value="NZ_CP062983.1"/>
</dbReference>
<evidence type="ECO:0000313" key="2">
    <source>
        <dbReference type="Proteomes" id="UP000594468"/>
    </source>
</evidence>
<sequence>MARLESKTVMGYLSIERRHYTALFSLIAPATPAHRMLDPYAGEGEFIDVAA</sequence>
<proteinExistence type="predicted"/>
<gene>
    <name evidence="1" type="ORF">G4Y79_09265</name>
</gene>
<accession>A0A7S8ECP0</accession>
<dbReference type="EMBL" id="CP062983">
    <property type="protein sequence ID" value="QPC84545.1"/>
    <property type="molecule type" value="Genomic_DNA"/>
</dbReference>
<evidence type="ECO:0000313" key="1">
    <source>
        <dbReference type="EMBL" id="QPC84545.1"/>
    </source>
</evidence>
<dbReference type="Proteomes" id="UP000594468">
    <property type="component" value="Chromosome"/>
</dbReference>